<dbReference type="GO" id="GO:0046961">
    <property type="term" value="F:proton-transporting ATPase activity, rotational mechanism"/>
    <property type="evidence" value="ECO:0007669"/>
    <property type="project" value="TreeGrafter"/>
</dbReference>
<evidence type="ECO:0000256" key="10">
    <source>
        <dbReference type="ARBA" id="ARBA00025198"/>
    </source>
</evidence>
<feature type="transmembrane region" description="Helical" evidence="12">
    <location>
        <begin position="6"/>
        <end position="27"/>
    </location>
</feature>
<evidence type="ECO:0000256" key="2">
    <source>
        <dbReference type="ARBA" id="ARBA00022448"/>
    </source>
</evidence>
<evidence type="ECO:0000256" key="3">
    <source>
        <dbReference type="ARBA" id="ARBA00022547"/>
    </source>
</evidence>
<dbReference type="HAMAP" id="MF_01398">
    <property type="entry name" value="ATP_synth_b_bprime"/>
    <property type="match status" value="1"/>
</dbReference>
<evidence type="ECO:0000256" key="6">
    <source>
        <dbReference type="ARBA" id="ARBA00022989"/>
    </source>
</evidence>
<keyword evidence="15" id="KW-1185">Reference proteome</keyword>
<reference evidence="14 15" key="1">
    <citation type="journal article" date="2022" name="ISME Commun">
        <title>Vulcanimicrobium alpinus gen. nov. sp. nov., the first cultivated representative of the candidate phylum 'Eremiobacterota', is a metabolically versatile aerobic anoxygenic phototroph.</title>
        <authorList>
            <person name="Yabe S."/>
            <person name="Muto K."/>
            <person name="Abe K."/>
            <person name="Yokota A."/>
            <person name="Staudigel H."/>
            <person name="Tebo B.M."/>
        </authorList>
    </citation>
    <scope>NUCLEOTIDE SEQUENCE [LARGE SCALE GENOMIC DNA]</scope>
    <source>
        <strain evidence="14 15">WC8-2</strain>
    </source>
</reference>
<protein>
    <recommendedName>
        <fullName evidence="12">ATP synthase subunit b</fullName>
    </recommendedName>
    <alternativeName>
        <fullName evidence="12">ATP synthase F(0) sector subunit b</fullName>
    </alternativeName>
    <alternativeName>
        <fullName evidence="12">ATPase subunit I</fullName>
    </alternativeName>
    <alternativeName>
        <fullName evidence="12">F-type ATPase subunit b</fullName>
        <shortName evidence="12">F-ATPase subunit b</shortName>
    </alternativeName>
</protein>
<keyword evidence="5 12" id="KW-0375">Hydrogen ion transport</keyword>
<keyword evidence="12" id="KW-1003">Cell membrane</keyword>
<evidence type="ECO:0000256" key="12">
    <source>
        <dbReference type="HAMAP-Rule" id="MF_01398"/>
    </source>
</evidence>
<dbReference type="RefSeq" id="WP_317995708.1">
    <property type="nucleotide sequence ID" value="NZ_AP025523.1"/>
</dbReference>
<dbReference type="PANTHER" id="PTHR33445:SF2">
    <property type="entry name" value="ATP SYNTHASE SUBUNIT B', CHLOROPLASTIC"/>
    <property type="match status" value="1"/>
</dbReference>
<keyword evidence="8 12" id="KW-0472">Membrane</keyword>
<keyword evidence="3 12" id="KW-0138">CF(0)</keyword>
<comment type="function">
    <text evidence="10 12">F(1)F(0) ATP synthase produces ATP from ADP in the presence of a proton or sodium gradient. F-type ATPases consist of two structural domains, F(1) containing the extramembraneous catalytic core and F(0) containing the membrane proton channel, linked together by a central stalk and a peripheral stalk. During catalysis, ATP synthesis in the catalytic domain of F(1) is coupled via a rotary mechanism of the central stalk subunits to proton translocation.</text>
</comment>
<dbReference type="PANTHER" id="PTHR33445">
    <property type="entry name" value="ATP SYNTHASE SUBUNIT B', CHLOROPLASTIC"/>
    <property type="match status" value="1"/>
</dbReference>
<comment type="subunit">
    <text evidence="12">F-type ATPases have 2 components, F(1) - the catalytic core - and F(0) - the membrane proton channel. F(1) has five subunits: alpha(3), beta(3), gamma(1), delta(1), epsilon(1). F(0) has three main subunits: a(1), b(2) and c(10-14). The alpha and beta chains form an alternating ring which encloses part of the gamma chain. F(1) is attached to F(0) by a central stalk formed by the gamma and epsilon chains, while a peripheral stalk is formed by the delta and b chains.</text>
</comment>
<gene>
    <name evidence="12" type="primary">atpF</name>
    <name evidence="14" type="ORF">WPS_34380</name>
</gene>
<evidence type="ECO:0000256" key="8">
    <source>
        <dbReference type="ARBA" id="ARBA00023136"/>
    </source>
</evidence>
<evidence type="ECO:0000256" key="9">
    <source>
        <dbReference type="ARBA" id="ARBA00023310"/>
    </source>
</evidence>
<evidence type="ECO:0000256" key="1">
    <source>
        <dbReference type="ARBA" id="ARBA00005513"/>
    </source>
</evidence>
<evidence type="ECO:0000313" key="14">
    <source>
        <dbReference type="EMBL" id="BDE08162.1"/>
    </source>
</evidence>
<dbReference type="Pfam" id="PF00430">
    <property type="entry name" value="ATP-synt_B"/>
    <property type="match status" value="1"/>
</dbReference>
<dbReference type="EMBL" id="AP025523">
    <property type="protein sequence ID" value="BDE08162.1"/>
    <property type="molecule type" value="Genomic_DNA"/>
</dbReference>
<dbReference type="GO" id="GO:0046933">
    <property type="term" value="F:proton-transporting ATP synthase activity, rotational mechanism"/>
    <property type="evidence" value="ECO:0007669"/>
    <property type="project" value="UniProtKB-UniRule"/>
</dbReference>
<evidence type="ECO:0000256" key="11">
    <source>
        <dbReference type="ARBA" id="ARBA00037847"/>
    </source>
</evidence>
<keyword evidence="9 12" id="KW-0066">ATP synthesis</keyword>
<keyword evidence="7 12" id="KW-0406">Ion transport</keyword>
<dbReference type="GO" id="GO:0045259">
    <property type="term" value="C:proton-transporting ATP synthase complex"/>
    <property type="evidence" value="ECO:0007669"/>
    <property type="project" value="UniProtKB-KW"/>
</dbReference>
<organism evidence="14 15">
    <name type="scientific">Vulcanimicrobium alpinum</name>
    <dbReference type="NCBI Taxonomy" id="3016050"/>
    <lineage>
        <taxon>Bacteria</taxon>
        <taxon>Bacillati</taxon>
        <taxon>Vulcanimicrobiota</taxon>
        <taxon>Vulcanimicrobiia</taxon>
        <taxon>Vulcanimicrobiales</taxon>
        <taxon>Vulcanimicrobiaceae</taxon>
        <taxon>Vulcanimicrobium</taxon>
    </lineage>
</organism>
<dbReference type="KEGG" id="vab:WPS_34380"/>
<comment type="similarity">
    <text evidence="1 12 13">Belongs to the ATPase B chain family.</text>
</comment>
<evidence type="ECO:0000256" key="5">
    <source>
        <dbReference type="ARBA" id="ARBA00022781"/>
    </source>
</evidence>
<sequence>MLSIDGTLIVQLVNFVVFLAILNAIFFKPVGAAIAKRRAYIDGLKHDIEQLQGDAKSIRTTAEGRRAAARREADDVLAKARTAASAETDAIIVAAQGKASEIVTKAHADVATELDAARANEPQLIDALANEMLSRAIGGAA</sequence>
<evidence type="ECO:0000256" key="7">
    <source>
        <dbReference type="ARBA" id="ARBA00023065"/>
    </source>
</evidence>
<comment type="subcellular location">
    <subcellularLocation>
        <location evidence="12">Cell membrane</location>
        <topology evidence="12">Single-pass membrane protein</topology>
    </subcellularLocation>
    <subcellularLocation>
        <location evidence="11">Endomembrane system</location>
        <topology evidence="11">Single-pass membrane protein</topology>
    </subcellularLocation>
</comment>
<name>A0AAN1XZB3_UNVUL</name>
<accession>A0AAN1XZB3</accession>
<comment type="function">
    <text evidence="12">Component of the F(0) channel, it forms part of the peripheral stalk, linking F(1) to F(0).</text>
</comment>
<dbReference type="AlphaFoldDB" id="A0AAN1XZB3"/>
<dbReference type="InterPro" id="IPR050059">
    <property type="entry name" value="ATP_synthase_B_chain"/>
</dbReference>
<dbReference type="GO" id="GO:0005886">
    <property type="term" value="C:plasma membrane"/>
    <property type="evidence" value="ECO:0007669"/>
    <property type="project" value="UniProtKB-SubCell"/>
</dbReference>
<proteinExistence type="inferred from homology"/>
<keyword evidence="4 12" id="KW-0812">Transmembrane</keyword>
<evidence type="ECO:0000256" key="4">
    <source>
        <dbReference type="ARBA" id="ARBA00022692"/>
    </source>
</evidence>
<keyword evidence="2 12" id="KW-0813">Transport</keyword>
<evidence type="ECO:0000313" key="15">
    <source>
        <dbReference type="Proteomes" id="UP001317532"/>
    </source>
</evidence>
<dbReference type="Proteomes" id="UP001317532">
    <property type="component" value="Chromosome"/>
</dbReference>
<dbReference type="CDD" id="cd06503">
    <property type="entry name" value="ATP-synt_Fo_b"/>
    <property type="match status" value="1"/>
</dbReference>
<dbReference type="GO" id="GO:0012505">
    <property type="term" value="C:endomembrane system"/>
    <property type="evidence" value="ECO:0007669"/>
    <property type="project" value="UniProtKB-SubCell"/>
</dbReference>
<evidence type="ECO:0000256" key="13">
    <source>
        <dbReference type="RuleBase" id="RU003848"/>
    </source>
</evidence>
<keyword evidence="6 12" id="KW-1133">Transmembrane helix</keyword>
<dbReference type="InterPro" id="IPR002146">
    <property type="entry name" value="ATP_synth_b/b'su_bac/chlpt"/>
</dbReference>